<evidence type="ECO:0000256" key="12">
    <source>
        <dbReference type="ARBA" id="ARBA00023012"/>
    </source>
</evidence>
<dbReference type="InterPro" id="IPR003594">
    <property type="entry name" value="HATPase_dom"/>
</dbReference>
<evidence type="ECO:0000256" key="15">
    <source>
        <dbReference type="SAM" id="Phobius"/>
    </source>
</evidence>
<name>A0AAW3XMZ2_9ENTR</name>
<evidence type="ECO:0000256" key="2">
    <source>
        <dbReference type="ARBA" id="ARBA00004429"/>
    </source>
</evidence>
<evidence type="ECO:0000256" key="10">
    <source>
        <dbReference type="ARBA" id="ARBA00022840"/>
    </source>
</evidence>
<dbReference type="Pfam" id="PF00072">
    <property type="entry name" value="Response_reg"/>
    <property type="match status" value="1"/>
</dbReference>
<dbReference type="Gene3D" id="1.10.287.130">
    <property type="match status" value="1"/>
</dbReference>
<dbReference type="Gene3D" id="3.30.565.10">
    <property type="entry name" value="Histidine kinase-like ATPase, C-terminal domain"/>
    <property type="match status" value="1"/>
</dbReference>
<evidence type="ECO:0000259" key="18">
    <source>
        <dbReference type="PROSITE" id="PS50110"/>
    </source>
</evidence>
<evidence type="ECO:0000256" key="6">
    <source>
        <dbReference type="ARBA" id="ARBA00022553"/>
    </source>
</evidence>
<keyword evidence="5" id="KW-0997">Cell inner membrane</keyword>
<accession>A0AAW3XMZ2</accession>
<comment type="catalytic activity">
    <reaction evidence="1">
        <text>ATP + protein L-histidine = ADP + protein N-phospho-L-histidine.</text>
        <dbReference type="EC" id="2.7.13.3"/>
    </reaction>
</comment>
<keyword evidence="10" id="KW-0547">Nucleotide-binding</keyword>
<dbReference type="InterPro" id="IPR036097">
    <property type="entry name" value="HisK_dim/P_sf"/>
</dbReference>
<dbReference type="PRINTS" id="PR00344">
    <property type="entry name" value="BCTRLSENSOR"/>
</dbReference>
<dbReference type="Gene3D" id="1.20.120.160">
    <property type="entry name" value="HPT domain"/>
    <property type="match status" value="1"/>
</dbReference>
<dbReference type="Proteomes" id="UP000613022">
    <property type="component" value="Unassembled WGS sequence"/>
</dbReference>
<feature type="chain" id="PRO_5043576723" description="histidine kinase" evidence="16">
    <location>
        <begin position="20"/>
        <end position="778"/>
    </location>
</feature>
<dbReference type="CDD" id="cd17546">
    <property type="entry name" value="REC_hyHK_CKI1_RcsC-like"/>
    <property type="match status" value="1"/>
</dbReference>
<evidence type="ECO:0000256" key="7">
    <source>
        <dbReference type="ARBA" id="ARBA00022679"/>
    </source>
</evidence>
<reference evidence="19" key="1">
    <citation type="submission" date="2020-08" db="EMBL/GenBank/DDBJ databases">
        <title>Distribution of Beta-Lactamase Producing Gram-Negative Bacterial Isolates in Isabela River of Santo Domingo, Dominican Republic.</title>
        <authorList>
            <person name="Calderon V."/>
            <person name="Del Rosario C."/>
            <person name="Duarte A."/>
            <person name="Bonnelly R."/>
            <person name="Barauna R."/>
            <person name="Ramos R.T."/>
            <person name="Perdomo O.P."/>
            <person name="Rodriguez De Francisco L.E."/>
            <person name="Franco De Los Santos E.F."/>
        </authorList>
    </citation>
    <scope>NUCLEOTIDE SEQUENCE</scope>
    <source>
        <strain evidence="19">INTEC_BI4_1.1</strain>
    </source>
</reference>
<dbReference type="RefSeq" id="WP_045269284.1">
    <property type="nucleotide sequence ID" value="NZ_JACSEP010000111.1"/>
</dbReference>
<dbReference type="SUPFAM" id="SSF55874">
    <property type="entry name" value="ATPase domain of HSP90 chaperone/DNA topoisomerase II/histidine kinase"/>
    <property type="match status" value="1"/>
</dbReference>
<proteinExistence type="predicted"/>
<dbReference type="SUPFAM" id="SSF53850">
    <property type="entry name" value="Periplasmic binding protein-like II"/>
    <property type="match status" value="1"/>
</dbReference>
<dbReference type="InterPro" id="IPR004358">
    <property type="entry name" value="Sig_transdc_His_kin-like_C"/>
</dbReference>
<dbReference type="CDD" id="cd01007">
    <property type="entry name" value="PBP2_BvgS_HisK_like"/>
    <property type="match status" value="1"/>
</dbReference>
<keyword evidence="4" id="KW-1003">Cell membrane</keyword>
<feature type="domain" description="Response regulatory" evidence="18">
    <location>
        <begin position="551"/>
        <end position="671"/>
    </location>
</feature>
<dbReference type="InterPro" id="IPR036641">
    <property type="entry name" value="HPT_dom_sf"/>
</dbReference>
<dbReference type="CDD" id="cd16922">
    <property type="entry name" value="HATPase_EvgS-ArcB-TorS-like"/>
    <property type="match status" value="1"/>
</dbReference>
<evidence type="ECO:0000313" key="20">
    <source>
        <dbReference type="Proteomes" id="UP000613022"/>
    </source>
</evidence>
<keyword evidence="6 14" id="KW-0597">Phosphoprotein</keyword>
<organism evidence="19 20">
    <name type="scientific">Enterobacter kobei</name>
    <dbReference type="NCBI Taxonomy" id="208224"/>
    <lineage>
        <taxon>Bacteria</taxon>
        <taxon>Pseudomonadati</taxon>
        <taxon>Pseudomonadota</taxon>
        <taxon>Gammaproteobacteria</taxon>
        <taxon>Enterobacterales</taxon>
        <taxon>Enterobacteriaceae</taxon>
        <taxon>Enterobacter</taxon>
        <taxon>Enterobacter cloacae complex</taxon>
    </lineage>
</organism>
<gene>
    <name evidence="19" type="ORF">H9R40_20055</name>
</gene>
<evidence type="ECO:0000256" key="14">
    <source>
        <dbReference type="PROSITE-ProRule" id="PRU00169"/>
    </source>
</evidence>
<dbReference type="PANTHER" id="PTHR43047">
    <property type="entry name" value="TWO-COMPONENT HISTIDINE PROTEIN KINASE"/>
    <property type="match status" value="1"/>
</dbReference>
<dbReference type="PROSITE" id="PS50110">
    <property type="entry name" value="RESPONSE_REGULATORY"/>
    <property type="match status" value="1"/>
</dbReference>
<evidence type="ECO:0000256" key="13">
    <source>
        <dbReference type="ARBA" id="ARBA00023136"/>
    </source>
</evidence>
<dbReference type="Gene3D" id="3.40.190.10">
    <property type="entry name" value="Periplasmic binding protein-like II"/>
    <property type="match status" value="2"/>
</dbReference>
<evidence type="ECO:0000256" key="1">
    <source>
        <dbReference type="ARBA" id="ARBA00000085"/>
    </source>
</evidence>
<keyword evidence="13 15" id="KW-0472">Membrane</keyword>
<keyword evidence="8 15" id="KW-0812">Transmembrane</keyword>
<dbReference type="GO" id="GO:0000155">
    <property type="term" value="F:phosphorelay sensor kinase activity"/>
    <property type="evidence" value="ECO:0007669"/>
    <property type="project" value="InterPro"/>
</dbReference>
<dbReference type="Pfam" id="PF02518">
    <property type="entry name" value="HATPase_c"/>
    <property type="match status" value="1"/>
</dbReference>
<feature type="signal peptide" evidence="16">
    <location>
        <begin position="1"/>
        <end position="19"/>
    </location>
</feature>
<dbReference type="InterPro" id="IPR036890">
    <property type="entry name" value="HATPase_C_sf"/>
</dbReference>
<dbReference type="SUPFAM" id="SSF47384">
    <property type="entry name" value="Homodimeric domain of signal transducing histidine kinase"/>
    <property type="match status" value="1"/>
</dbReference>
<dbReference type="SMART" id="SM00448">
    <property type="entry name" value="REC"/>
    <property type="match status" value="1"/>
</dbReference>
<sequence>MKKWITLLLCLITLSAAQAKPTALSPEQLEWIKHHPDVTYTVSDRWPQDFRVNGHPVGLSQSVLQEISARTGLHFRYIAPEDAVASPPMLVAALSVQLLSDNDKSRWLMTHAWANTMPMLIGKNTATGIRTLGQMSGKTLAIEKNSEYASWIRQHNPAIRLVEVSDVKAALQKVEDGDSDAAIGSGLVILPLLQRYYARDMAISGQVPEMASSINMAVDPHYPILRDIINVTLESISALEAQQVFEHWVGIVDFGSPSISVVIYHYRYELFVFGILLMLLMLTLFYALKARRRAQRSEKQKEEFLAIMSHEIRTPMNAIVAALELQQQPAGQHKSEEYQALALSAANDLLELLNNVLDHSKLTHQPVPLQMAPCDIRQLLMVVCDSQRPSAERKGLKLYSALDALPSDLWIDADAHRVRQIVNNLLSNAVKFTDVGSIALECTWTSEESVCGVLSIRVTDSGIGISEVDQQRLFQAWHQAESSGTGLRSGSGLGLYLSRQLAKQMGGDISLKSEQGKGSIFTCTLSAQRVHPPETDTPTADNLPVLSLGLSVLIVEDHPANQRVISAQLDLLGCEWEVAQSAEDAFQLLEDENYYDLMLLDCNLPGKDGYWLAGEIRQYERLHQHERMPIIAISAVSSQKHHKRCQLSGMDDVLVKPIRLNPLAEMLRRYCLPSHQGLNFGQLNDDTSFAGRSSPVINDEVRQLLRQDIDQFHQACESRDNIQMIYYSHRIRGVAQMYNLSELALLSEEIEQSLRRHGVPDLLRIDAWRNRLDHIKIK</sequence>
<dbReference type="InterPro" id="IPR005467">
    <property type="entry name" value="His_kinase_dom"/>
</dbReference>
<dbReference type="InterPro" id="IPR003661">
    <property type="entry name" value="HisK_dim/P_dom"/>
</dbReference>
<dbReference type="CDD" id="cd00082">
    <property type="entry name" value="HisKA"/>
    <property type="match status" value="1"/>
</dbReference>
<keyword evidence="10" id="KW-0067">ATP-binding</keyword>
<protein>
    <recommendedName>
        <fullName evidence="3">histidine kinase</fullName>
        <ecNumber evidence="3">2.7.13.3</ecNumber>
    </recommendedName>
</protein>
<dbReference type="AlphaFoldDB" id="A0AAW3XMZ2"/>
<evidence type="ECO:0000259" key="17">
    <source>
        <dbReference type="PROSITE" id="PS50109"/>
    </source>
</evidence>
<dbReference type="Pfam" id="PF01627">
    <property type="entry name" value="Hpt"/>
    <property type="match status" value="1"/>
</dbReference>
<dbReference type="PROSITE" id="PS50109">
    <property type="entry name" value="HIS_KIN"/>
    <property type="match status" value="1"/>
</dbReference>
<dbReference type="SMART" id="SM00387">
    <property type="entry name" value="HATPase_c"/>
    <property type="match status" value="1"/>
</dbReference>
<dbReference type="InterPro" id="IPR011006">
    <property type="entry name" value="CheY-like_superfamily"/>
</dbReference>
<keyword evidence="9" id="KW-0418">Kinase</keyword>
<dbReference type="SMART" id="SM00388">
    <property type="entry name" value="HisKA"/>
    <property type="match status" value="1"/>
</dbReference>
<comment type="caution">
    <text evidence="19">The sequence shown here is derived from an EMBL/GenBank/DDBJ whole genome shotgun (WGS) entry which is preliminary data.</text>
</comment>
<dbReference type="GO" id="GO:0005886">
    <property type="term" value="C:plasma membrane"/>
    <property type="evidence" value="ECO:0007669"/>
    <property type="project" value="UniProtKB-SubCell"/>
</dbReference>
<dbReference type="EMBL" id="JACSEP010000111">
    <property type="protein sequence ID" value="MBC6325434.1"/>
    <property type="molecule type" value="Genomic_DNA"/>
</dbReference>
<evidence type="ECO:0000256" key="9">
    <source>
        <dbReference type="ARBA" id="ARBA00022777"/>
    </source>
</evidence>
<dbReference type="Pfam" id="PF00512">
    <property type="entry name" value="HisKA"/>
    <property type="match status" value="1"/>
</dbReference>
<dbReference type="GO" id="GO:0009927">
    <property type="term" value="F:histidine phosphotransfer kinase activity"/>
    <property type="evidence" value="ECO:0007669"/>
    <property type="project" value="TreeGrafter"/>
</dbReference>
<dbReference type="SUPFAM" id="SSF47226">
    <property type="entry name" value="Histidine-containing phosphotransfer domain, HPT domain"/>
    <property type="match status" value="1"/>
</dbReference>
<feature type="domain" description="Histidine kinase" evidence="17">
    <location>
        <begin position="307"/>
        <end position="529"/>
    </location>
</feature>
<keyword evidence="16" id="KW-0732">Signal</keyword>
<evidence type="ECO:0000256" key="11">
    <source>
        <dbReference type="ARBA" id="ARBA00022989"/>
    </source>
</evidence>
<evidence type="ECO:0000256" key="4">
    <source>
        <dbReference type="ARBA" id="ARBA00022475"/>
    </source>
</evidence>
<dbReference type="EC" id="2.7.13.3" evidence="3"/>
<dbReference type="InterPro" id="IPR008207">
    <property type="entry name" value="Sig_transdc_His_kin_Hpt_dom"/>
</dbReference>
<dbReference type="FunFam" id="3.30.565.10:FF:000010">
    <property type="entry name" value="Sensor histidine kinase RcsC"/>
    <property type="match status" value="1"/>
</dbReference>
<feature type="modified residue" description="4-aspartylphosphate" evidence="14">
    <location>
        <position position="601"/>
    </location>
</feature>
<keyword evidence="11 15" id="KW-1133">Transmembrane helix</keyword>
<keyword evidence="7" id="KW-0808">Transferase</keyword>
<comment type="subcellular location">
    <subcellularLocation>
        <location evidence="2">Cell inner membrane</location>
        <topology evidence="2">Multi-pass membrane protein</topology>
    </subcellularLocation>
</comment>
<dbReference type="InterPro" id="IPR001789">
    <property type="entry name" value="Sig_transdc_resp-reg_receiver"/>
</dbReference>
<dbReference type="Gene3D" id="3.40.50.2300">
    <property type="match status" value="1"/>
</dbReference>
<evidence type="ECO:0000256" key="3">
    <source>
        <dbReference type="ARBA" id="ARBA00012438"/>
    </source>
</evidence>
<evidence type="ECO:0000313" key="19">
    <source>
        <dbReference type="EMBL" id="MBC6325434.1"/>
    </source>
</evidence>
<feature type="transmembrane region" description="Helical" evidence="15">
    <location>
        <begin position="270"/>
        <end position="288"/>
    </location>
</feature>
<keyword evidence="12" id="KW-0902">Two-component regulatory system</keyword>
<evidence type="ECO:0000256" key="5">
    <source>
        <dbReference type="ARBA" id="ARBA00022519"/>
    </source>
</evidence>
<dbReference type="PANTHER" id="PTHR43047:SF72">
    <property type="entry name" value="OSMOSENSING HISTIDINE PROTEIN KINASE SLN1"/>
    <property type="match status" value="1"/>
</dbReference>
<dbReference type="SUPFAM" id="SSF52172">
    <property type="entry name" value="CheY-like"/>
    <property type="match status" value="1"/>
</dbReference>
<evidence type="ECO:0000256" key="16">
    <source>
        <dbReference type="SAM" id="SignalP"/>
    </source>
</evidence>
<evidence type="ECO:0000256" key="8">
    <source>
        <dbReference type="ARBA" id="ARBA00022692"/>
    </source>
</evidence>